<accession>A0A075MAS7</accession>
<dbReference type="EMBL" id="KJ484628">
    <property type="protein sequence ID" value="AIF77679.1"/>
    <property type="molecule type" value="Genomic_DNA"/>
</dbReference>
<dbReference type="PATRIC" id="fig|562.7954.peg.4947"/>
<organism evidence="1">
    <name type="scientific">Escherichia coli</name>
    <dbReference type="NCBI Taxonomy" id="562"/>
    <lineage>
        <taxon>Bacteria</taxon>
        <taxon>Pseudomonadati</taxon>
        <taxon>Pseudomonadota</taxon>
        <taxon>Gammaproteobacteria</taxon>
        <taxon>Enterobacterales</taxon>
        <taxon>Enterobacteriaceae</taxon>
        <taxon>Escherichia</taxon>
    </lineage>
</organism>
<name>A0A075MAS7_ECOLX</name>
<reference evidence="2 3" key="2">
    <citation type="submission" date="2018-04" db="EMBL/GenBank/DDBJ databases">
        <title>Large scale genomics of bovine and human commensal E. coli to reveal the emerging process of EHEC.</title>
        <authorList>
            <person name="Arimizu Y."/>
            <person name="Ogura Y."/>
        </authorList>
    </citation>
    <scope>NUCLEOTIDE SEQUENCE [LARGE SCALE GENOMIC DNA]</scope>
    <source>
        <strain evidence="2 3">ECSC038</strain>
    </source>
</reference>
<dbReference type="AlphaFoldDB" id="A0A075MAS7"/>
<gene>
    <name evidence="2" type="ORF">ExPECSC038_00011</name>
</gene>
<dbReference type="Proteomes" id="UP000300926">
    <property type="component" value="Unassembled WGS sequence"/>
</dbReference>
<evidence type="ECO:0000313" key="3">
    <source>
        <dbReference type="Proteomes" id="UP000300926"/>
    </source>
</evidence>
<sequence length="49" mass="5387">MAKSCDYEAIRVFISVNVGKYTNNAITVNYSDSVCATRHYHSTKINSGG</sequence>
<keyword evidence="1" id="KW-0614">Plasmid</keyword>
<geneLocation type="plasmid" evidence="1">
    <name>pH2291-144</name>
</geneLocation>
<evidence type="ECO:0000313" key="2">
    <source>
        <dbReference type="EMBL" id="GCO09677.1"/>
    </source>
</evidence>
<proteinExistence type="predicted"/>
<reference evidence="1" key="1">
    <citation type="journal article" date="2014" name="J. Antimicrob. Chemother.">
        <title>Nucleotide sequences of 16 transmissible plasmids identified in nine multidrug-resistant Escherichia coli isolates expressing an ESBL phenotype isolated from food-producing animals and healthy humans.</title>
        <authorList>
            <person name="Wang J."/>
            <person name="Stephan R."/>
            <person name="Power K."/>
            <person name="Yan Q."/>
            <person name="Hachler H."/>
            <person name="Fanning S."/>
        </authorList>
    </citation>
    <scope>NUCLEOTIDE SEQUENCE</scope>
    <source>
        <strain evidence="1">Human-2291</strain>
        <plasmid evidence="1">pH2291-144</plasmid>
    </source>
</reference>
<dbReference type="EMBL" id="BFIH01000002">
    <property type="protein sequence ID" value="GCO09677.1"/>
    <property type="molecule type" value="Genomic_DNA"/>
</dbReference>
<protein>
    <submittedName>
        <fullName evidence="1">Uncharacterized protein</fullName>
    </submittedName>
</protein>
<evidence type="ECO:0000313" key="1">
    <source>
        <dbReference type="EMBL" id="AIF77679.1"/>
    </source>
</evidence>